<evidence type="ECO:0000313" key="4">
    <source>
        <dbReference type="Proteomes" id="UP000236546"/>
    </source>
</evidence>
<gene>
    <name evidence="3" type="ORF">TGAMA5MH_08794</name>
</gene>
<evidence type="ECO:0000313" key="3">
    <source>
        <dbReference type="EMBL" id="PNP39375.1"/>
    </source>
</evidence>
<proteinExistence type="predicted"/>
<keyword evidence="2" id="KW-0812">Transmembrane</keyword>
<dbReference type="OrthoDB" id="5427732at2759"/>
<evidence type="ECO:0000256" key="2">
    <source>
        <dbReference type="SAM" id="Phobius"/>
    </source>
</evidence>
<dbReference type="Proteomes" id="UP000236546">
    <property type="component" value="Unassembled WGS sequence"/>
</dbReference>
<dbReference type="EMBL" id="MTYH01000083">
    <property type="protein sequence ID" value="PNP39375.1"/>
    <property type="molecule type" value="Genomic_DNA"/>
</dbReference>
<accession>A0A2K0T1H5</accession>
<keyword evidence="2" id="KW-1133">Transmembrane helix</keyword>
<evidence type="ECO:0000256" key="1">
    <source>
        <dbReference type="SAM" id="MobiDB-lite"/>
    </source>
</evidence>
<dbReference type="AlphaFoldDB" id="A0A2K0T1H5"/>
<feature type="transmembrane region" description="Helical" evidence="2">
    <location>
        <begin position="48"/>
        <end position="69"/>
    </location>
</feature>
<name>A0A2K0T1H5_9HYPO</name>
<feature type="compositionally biased region" description="Low complexity" evidence="1">
    <location>
        <begin position="158"/>
        <end position="265"/>
    </location>
</feature>
<organism evidence="3 4">
    <name type="scientific">Trichoderma gamsii</name>
    <dbReference type="NCBI Taxonomy" id="398673"/>
    <lineage>
        <taxon>Eukaryota</taxon>
        <taxon>Fungi</taxon>
        <taxon>Dikarya</taxon>
        <taxon>Ascomycota</taxon>
        <taxon>Pezizomycotina</taxon>
        <taxon>Sordariomycetes</taxon>
        <taxon>Hypocreomycetidae</taxon>
        <taxon>Hypocreales</taxon>
        <taxon>Hypocreaceae</taxon>
        <taxon>Trichoderma</taxon>
    </lineage>
</organism>
<sequence length="359" mass="36790">MAPTGYTDGDGHLEAGLFKSTQGEKQTGFQDYSPLALKKQSKSNKMIYFRRALLVIVMGFVLGLGVATARPSLMNCQRHNDNSKMDLAKAHSSNGELSEALQKASPDMLHRLLHAYLPERYQHGVFATDKDAIDAISERDPSVASAIVQIAKRQDNGPSNNNSTTAAPPTSTAPSSTAVQSSTDIQSSTASSPESTTASETSSSDSSSSTAESTTADSSTSSAPASTTAESTTASEQSTTAAPSSTPSSAPASTTSSASSTSDESVTTGPSSTEASETPQSTITSGSKTTSAPVAHTFTRTLPDGGTTTLTSTSWVAVLPTSHADGSKNPDLQNGASLPRAEMMMPAAIGLLVGAVLLA</sequence>
<protein>
    <submittedName>
        <fullName evidence="3">Uncharacterized protein</fullName>
    </submittedName>
</protein>
<keyword evidence="2" id="KW-0472">Membrane</keyword>
<feature type="region of interest" description="Disordered" evidence="1">
    <location>
        <begin position="152"/>
        <end position="308"/>
    </location>
</feature>
<reference evidence="3 4" key="1">
    <citation type="submission" date="2017-02" db="EMBL/GenBank/DDBJ databases">
        <title>Genomes of Trichoderma spp. with biocontrol activity.</title>
        <authorList>
            <person name="Gardiner D."/>
            <person name="Kazan K."/>
            <person name="Vos C."/>
            <person name="Harvey P."/>
        </authorList>
    </citation>
    <scope>NUCLEOTIDE SEQUENCE [LARGE SCALE GENOMIC DNA]</scope>
    <source>
        <strain evidence="3 4">A5MH</strain>
    </source>
</reference>
<feature type="compositionally biased region" description="Polar residues" evidence="1">
    <location>
        <begin position="266"/>
        <end position="292"/>
    </location>
</feature>
<comment type="caution">
    <text evidence="3">The sequence shown here is derived from an EMBL/GenBank/DDBJ whole genome shotgun (WGS) entry which is preliminary data.</text>
</comment>